<evidence type="ECO:0000256" key="1">
    <source>
        <dbReference type="ARBA" id="ARBA00038414"/>
    </source>
</evidence>
<proteinExistence type="inferred from homology"/>
<protein>
    <recommendedName>
        <fullName evidence="4">Hydantoin racemase</fullName>
    </recommendedName>
</protein>
<sequence length="283" mass="31103">MSAKPRLLLINALRHAGGSYALRPTEGTREQMVMDYDNVASLLAEVEWDVHPGAPATHGDWGVETLEEFMIVGANRLPLVREGCESGRYDAIVLLGGGDPGFAEAREIGRRHGIPVTSCGHAQMHVASMVGHRFGIIDISEKHNVQMARLVVEYRFTERCTGIRNLDYPLPRPTRSDRPSIASEKAKALAGETCSMLEAAFTAAEAAIQEDGAEVLMLGCSAAYWMQPFLQRRLNEAGWDIPVLEGYRCAIEQAKLLARLGLDASGLMLPKDPPARSRRRRLV</sequence>
<dbReference type="EMBL" id="JAHCDA010000002">
    <property type="protein sequence ID" value="MBS7811562.1"/>
    <property type="molecule type" value="Genomic_DNA"/>
</dbReference>
<comment type="caution">
    <text evidence="2">The sequence shown here is derived from an EMBL/GenBank/DDBJ whole genome shotgun (WGS) entry which is preliminary data.</text>
</comment>
<evidence type="ECO:0000313" key="3">
    <source>
        <dbReference type="Proteomes" id="UP000766336"/>
    </source>
</evidence>
<dbReference type="RefSeq" id="WP_213670229.1">
    <property type="nucleotide sequence ID" value="NZ_JAHCDA010000002.1"/>
</dbReference>
<dbReference type="InterPro" id="IPR015942">
    <property type="entry name" value="Asp/Glu/hydantoin_racemase"/>
</dbReference>
<evidence type="ECO:0008006" key="4">
    <source>
        <dbReference type="Google" id="ProtNLM"/>
    </source>
</evidence>
<name>A0ABS5QDF9_9PROT</name>
<evidence type="ECO:0000313" key="2">
    <source>
        <dbReference type="EMBL" id="MBS7811562.1"/>
    </source>
</evidence>
<keyword evidence="3" id="KW-1185">Reference proteome</keyword>
<dbReference type="InterPro" id="IPR053714">
    <property type="entry name" value="Iso_Racemase_Enz_sf"/>
</dbReference>
<gene>
    <name evidence="2" type="ORF">KHU32_11495</name>
</gene>
<accession>A0ABS5QDF9</accession>
<dbReference type="Pfam" id="PF01177">
    <property type="entry name" value="Asp_Glu_race"/>
    <property type="match status" value="1"/>
</dbReference>
<comment type="similarity">
    <text evidence="1">Belongs to the HyuE racemase family.</text>
</comment>
<dbReference type="Proteomes" id="UP000766336">
    <property type="component" value="Unassembled WGS sequence"/>
</dbReference>
<dbReference type="Gene3D" id="3.40.50.12500">
    <property type="match status" value="1"/>
</dbReference>
<reference evidence="2 3" key="1">
    <citation type="submission" date="2021-05" db="EMBL/GenBank/DDBJ databases">
        <title>Roseococcus sp. XZZS9, whole genome shotgun sequencing project.</title>
        <authorList>
            <person name="Zhao G."/>
            <person name="Shen L."/>
        </authorList>
    </citation>
    <scope>NUCLEOTIDE SEQUENCE [LARGE SCALE GENOMIC DNA]</scope>
    <source>
        <strain evidence="2 3">XZZS9</strain>
    </source>
</reference>
<organism evidence="2 3">
    <name type="scientific">Roseococcus pinisoli</name>
    <dbReference type="NCBI Taxonomy" id="2835040"/>
    <lineage>
        <taxon>Bacteria</taxon>
        <taxon>Pseudomonadati</taxon>
        <taxon>Pseudomonadota</taxon>
        <taxon>Alphaproteobacteria</taxon>
        <taxon>Acetobacterales</taxon>
        <taxon>Roseomonadaceae</taxon>
        <taxon>Roseococcus</taxon>
    </lineage>
</organism>